<dbReference type="InterPro" id="IPR038364">
    <property type="entry name" value="Urocanase_central_sf"/>
</dbReference>
<evidence type="ECO:0000256" key="4">
    <source>
        <dbReference type="ARBA" id="ARBA00011992"/>
    </source>
</evidence>
<feature type="region of interest" description="Disordered" evidence="11">
    <location>
        <begin position="15"/>
        <end position="41"/>
    </location>
</feature>
<protein>
    <recommendedName>
        <fullName evidence="10">Urocanate hydratase</fullName>
        <ecNumber evidence="4">4.2.1.49</ecNumber>
    </recommendedName>
    <alternativeName>
        <fullName evidence="8">Imidazolonepropionate hydrolase</fullName>
    </alternativeName>
</protein>
<dbReference type="InterPro" id="IPR023636">
    <property type="entry name" value="Urocanase_CS"/>
</dbReference>
<name>A0AA35SMW0_GEOBA</name>
<dbReference type="Pfam" id="PF17392">
    <property type="entry name" value="Urocanase_C"/>
    <property type="match status" value="1"/>
</dbReference>
<dbReference type="PANTHER" id="PTHR12216:SF3">
    <property type="entry name" value="UROCANATE HYDRATASE"/>
    <property type="match status" value="1"/>
</dbReference>
<feature type="domain" description="Urocanase N-terminal" evidence="13">
    <location>
        <begin position="88"/>
        <end position="214"/>
    </location>
</feature>
<keyword evidence="5" id="KW-0369">Histidine metabolism</keyword>
<evidence type="ECO:0000256" key="10">
    <source>
        <dbReference type="ARBA" id="ARBA00070010"/>
    </source>
</evidence>
<feature type="domain" description="Urocanase C-terminal" evidence="14">
    <location>
        <begin position="467"/>
        <end position="672"/>
    </location>
</feature>
<comment type="cofactor">
    <cofactor evidence="1">
        <name>NAD(+)</name>
        <dbReference type="ChEBI" id="CHEBI:57540"/>
    </cofactor>
</comment>
<dbReference type="SUPFAM" id="SSF111326">
    <property type="entry name" value="Urocanase"/>
    <property type="match status" value="1"/>
</dbReference>
<dbReference type="GO" id="GO:0016153">
    <property type="term" value="F:urocanate hydratase activity"/>
    <property type="evidence" value="ECO:0007669"/>
    <property type="project" value="UniProtKB-EC"/>
</dbReference>
<feature type="domain" description="Urocanase Rossmann-like" evidence="12">
    <location>
        <begin position="217"/>
        <end position="439"/>
    </location>
</feature>
<keyword evidence="7" id="KW-0456">Lyase</keyword>
<keyword evidence="6" id="KW-0520">NAD</keyword>
<dbReference type="InterPro" id="IPR036190">
    <property type="entry name" value="Urocanase_sf"/>
</dbReference>
<dbReference type="FunFam" id="3.40.1770.10:FF:000002">
    <property type="entry name" value="Urocanate hydratase 1"/>
    <property type="match status" value="1"/>
</dbReference>
<comment type="similarity">
    <text evidence="3">Belongs to the urocanase family.</text>
</comment>
<dbReference type="Proteomes" id="UP001174909">
    <property type="component" value="Unassembled WGS sequence"/>
</dbReference>
<reference evidence="15" key="1">
    <citation type="submission" date="2023-03" db="EMBL/GenBank/DDBJ databases">
        <authorList>
            <person name="Steffen K."/>
            <person name="Cardenas P."/>
        </authorList>
    </citation>
    <scope>NUCLEOTIDE SEQUENCE</scope>
</reference>
<comment type="caution">
    <text evidence="15">The sequence shown here is derived from an EMBL/GenBank/DDBJ whole genome shotgun (WGS) entry which is preliminary data.</text>
</comment>
<keyword evidence="16" id="KW-1185">Reference proteome</keyword>
<evidence type="ECO:0000256" key="7">
    <source>
        <dbReference type="ARBA" id="ARBA00023239"/>
    </source>
</evidence>
<dbReference type="PIRSF" id="PIRSF001423">
    <property type="entry name" value="Urocanate_hydrat"/>
    <property type="match status" value="1"/>
</dbReference>
<accession>A0AA35SMW0</accession>
<dbReference type="PROSITE" id="PS01233">
    <property type="entry name" value="UROCANASE"/>
    <property type="match status" value="1"/>
</dbReference>
<dbReference type="InterPro" id="IPR035401">
    <property type="entry name" value="Urocanase_C"/>
</dbReference>
<organism evidence="15 16">
    <name type="scientific">Geodia barretti</name>
    <name type="common">Barrett's horny sponge</name>
    <dbReference type="NCBI Taxonomy" id="519541"/>
    <lineage>
        <taxon>Eukaryota</taxon>
        <taxon>Metazoa</taxon>
        <taxon>Porifera</taxon>
        <taxon>Demospongiae</taxon>
        <taxon>Heteroscleromorpha</taxon>
        <taxon>Tetractinellida</taxon>
        <taxon>Astrophorina</taxon>
        <taxon>Geodiidae</taxon>
        <taxon>Geodia</taxon>
    </lineage>
</organism>
<evidence type="ECO:0000256" key="1">
    <source>
        <dbReference type="ARBA" id="ARBA00001911"/>
    </source>
</evidence>
<dbReference type="FunFam" id="3.40.50.10730:FF:000002">
    <property type="entry name" value="Urocanate hydratase 1"/>
    <property type="match status" value="1"/>
</dbReference>
<dbReference type="Gene3D" id="3.40.50.10730">
    <property type="entry name" value="Urocanase like domains"/>
    <property type="match status" value="1"/>
</dbReference>
<evidence type="ECO:0000313" key="16">
    <source>
        <dbReference type="Proteomes" id="UP001174909"/>
    </source>
</evidence>
<evidence type="ECO:0000256" key="5">
    <source>
        <dbReference type="ARBA" id="ARBA00022808"/>
    </source>
</evidence>
<dbReference type="Gene3D" id="3.40.1770.10">
    <property type="entry name" value="Urocanase superfamily"/>
    <property type="match status" value="2"/>
</dbReference>
<proteinExistence type="inferred from homology"/>
<evidence type="ECO:0000256" key="9">
    <source>
        <dbReference type="ARBA" id="ARBA00047623"/>
    </source>
</evidence>
<dbReference type="EMBL" id="CASHTH010002554">
    <property type="protein sequence ID" value="CAI8031666.1"/>
    <property type="molecule type" value="Genomic_DNA"/>
</dbReference>
<dbReference type="FunFam" id="3.40.1770.10:FF:000003">
    <property type="entry name" value="Urocanate hydratase 1"/>
    <property type="match status" value="1"/>
</dbReference>
<evidence type="ECO:0000256" key="2">
    <source>
        <dbReference type="ARBA" id="ARBA00004794"/>
    </source>
</evidence>
<dbReference type="InterPro" id="IPR055351">
    <property type="entry name" value="Urocanase"/>
</dbReference>
<evidence type="ECO:0000256" key="8">
    <source>
        <dbReference type="ARBA" id="ARBA00031640"/>
    </source>
</evidence>
<evidence type="ECO:0000256" key="3">
    <source>
        <dbReference type="ARBA" id="ARBA00007578"/>
    </source>
</evidence>
<evidence type="ECO:0000313" key="15">
    <source>
        <dbReference type="EMBL" id="CAI8031666.1"/>
    </source>
</evidence>
<comment type="pathway">
    <text evidence="2">Amino-acid degradation; L-histidine degradation into L-glutamate; N-formimidoyl-L-glutamate from L-histidine: step 2/3.</text>
</comment>
<dbReference type="Pfam" id="PF01175">
    <property type="entry name" value="Urocanase"/>
    <property type="match status" value="1"/>
</dbReference>
<sequence>MSSLSLADLCSGLPLDPLPPAQTTRDPSVSHAPPKMPSLDEKETKLALKNALRYFPAPLHSTLGPEFARELKQYGHIYMYRFRPHFDMRAYPIQDYPCRIPQAAAMMIMIMNNLDPNVAQFPHELVTYGGNGQVLSNWAQFWLLMNYLSRLDDDQTLVMVSGHPQGLFPSHKWAPRCVISNGMVVPNYSSKEEYEKMFAKGVSMYGQMTAGSYCYIGPQGIVHGTTLTLMNAGREYLKLGDLSGKVFLTSGLGGMSGAQAKASAVAGCVGVIAEVSKEALLKRHKQGWLMEWTDNLDDCIARIKRAKQEKKAVSLGYLGNVVDLWERVVVDYEATGELLVELGSDQTSLHNPFGGGYYPVQLGFDEALQVMKDEPPRFKHLVQESLKRHVDAINKLAEAGMHFWDYGNAFLLEASRAGADVRAGASATVFRYPSYVQDIMGSVTAFLASVTSTRNYLHSSLLFFCSDLFSLGFGPFRWVCASGLPEDLSTTDNIALETMEELSKNASESSKRHYVDNCRWIREAGKHQLVVGSQARILYANEQGRKAIALAFNKAIAEGRLKGPVVLSRDHHDVSGTDSPFRETSNIEDGSQFCADMAIQNVIGDSFRGATWVAIHNGGGVGWGEVINGGFGLLLDGSEDAAERAKMMLSWDVLNGIARRSWSGHPLAQETASAAMAAQPKLIITVPHQPPSDQLLDSCFRDS</sequence>
<gene>
    <name evidence="15" type="ORF">GBAR_LOCUS17963</name>
</gene>
<dbReference type="PANTHER" id="PTHR12216">
    <property type="entry name" value="UROCANATE HYDRATASE"/>
    <property type="match status" value="1"/>
</dbReference>
<evidence type="ECO:0000259" key="13">
    <source>
        <dbReference type="Pfam" id="PF17391"/>
    </source>
</evidence>
<dbReference type="InterPro" id="IPR035400">
    <property type="entry name" value="Urocanase_N"/>
</dbReference>
<dbReference type="HAMAP" id="MF_00577">
    <property type="entry name" value="HutU"/>
    <property type="match status" value="1"/>
</dbReference>
<dbReference type="InterPro" id="IPR023637">
    <property type="entry name" value="Urocanase-like"/>
</dbReference>
<comment type="catalytic activity">
    <reaction evidence="9">
        <text>4-imidazolone-5-propanoate = trans-urocanate + H2O</text>
        <dbReference type="Rhea" id="RHEA:13101"/>
        <dbReference type="ChEBI" id="CHEBI:15377"/>
        <dbReference type="ChEBI" id="CHEBI:17771"/>
        <dbReference type="ChEBI" id="CHEBI:77893"/>
        <dbReference type="EC" id="4.2.1.49"/>
    </reaction>
</comment>
<dbReference type="AlphaFoldDB" id="A0AA35SMW0"/>
<dbReference type="Pfam" id="PF17391">
    <property type="entry name" value="Urocanase_N"/>
    <property type="match status" value="1"/>
</dbReference>
<evidence type="ECO:0000259" key="14">
    <source>
        <dbReference type="Pfam" id="PF17392"/>
    </source>
</evidence>
<evidence type="ECO:0000256" key="11">
    <source>
        <dbReference type="SAM" id="MobiDB-lite"/>
    </source>
</evidence>
<dbReference type="EC" id="4.2.1.49" evidence="4"/>
<evidence type="ECO:0000259" key="12">
    <source>
        <dbReference type="Pfam" id="PF01175"/>
    </source>
</evidence>
<dbReference type="GO" id="GO:0006548">
    <property type="term" value="P:L-histidine catabolic process"/>
    <property type="evidence" value="ECO:0007669"/>
    <property type="project" value="TreeGrafter"/>
</dbReference>
<dbReference type="InterPro" id="IPR035085">
    <property type="entry name" value="Urocanase_Rossmann-like"/>
</dbReference>
<evidence type="ECO:0000256" key="6">
    <source>
        <dbReference type="ARBA" id="ARBA00023027"/>
    </source>
</evidence>